<organism evidence="1">
    <name type="scientific">Anguilla anguilla</name>
    <name type="common">European freshwater eel</name>
    <name type="synonym">Muraena anguilla</name>
    <dbReference type="NCBI Taxonomy" id="7936"/>
    <lineage>
        <taxon>Eukaryota</taxon>
        <taxon>Metazoa</taxon>
        <taxon>Chordata</taxon>
        <taxon>Craniata</taxon>
        <taxon>Vertebrata</taxon>
        <taxon>Euteleostomi</taxon>
        <taxon>Actinopterygii</taxon>
        <taxon>Neopterygii</taxon>
        <taxon>Teleostei</taxon>
        <taxon>Anguilliformes</taxon>
        <taxon>Anguillidae</taxon>
        <taxon>Anguilla</taxon>
    </lineage>
</organism>
<name>A0A0E9WAR9_ANGAN</name>
<proteinExistence type="predicted"/>
<accession>A0A0E9WAR9</accession>
<dbReference type="AlphaFoldDB" id="A0A0E9WAR9"/>
<reference evidence="1" key="1">
    <citation type="submission" date="2014-11" db="EMBL/GenBank/DDBJ databases">
        <authorList>
            <person name="Amaro Gonzalez C."/>
        </authorList>
    </citation>
    <scope>NUCLEOTIDE SEQUENCE</scope>
</reference>
<evidence type="ECO:0000313" key="1">
    <source>
        <dbReference type="EMBL" id="JAH86675.1"/>
    </source>
</evidence>
<dbReference type="EMBL" id="GBXM01021902">
    <property type="protein sequence ID" value="JAH86675.1"/>
    <property type="molecule type" value="Transcribed_RNA"/>
</dbReference>
<protein>
    <submittedName>
        <fullName evidence="1">Uncharacterized protein</fullName>
    </submittedName>
</protein>
<sequence length="57" mass="6503">MLTSVLLFGVFNTEDLFIFVTLCRIRMRAFLRPPFSKASHQKMLGRAASCLKAPSQR</sequence>
<reference evidence="1" key="2">
    <citation type="journal article" date="2015" name="Fish Shellfish Immunol.">
        <title>Early steps in the European eel (Anguilla anguilla)-Vibrio vulnificus interaction in the gills: Role of the RtxA13 toxin.</title>
        <authorList>
            <person name="Callol A."/>
            <person name="Pajuelo D."/>
            <person name="Ebbesson L."/>
            <person name="Teles M."/>
            <person name="MacKenzie S."/>
            <person name="Amaro C."/>
        </authorList>
    </citation>
    <scope>NUCLEOTIDE SEQUENCE</scope>
</reference>